<name>A0A8J6P880_9FLAO</name>
<keyword evidence="1" id="KW-0472">Membrane</keyword>
<dbReference type="EMBL" id="JACVEL010000020">
    <property type="protein sequence ID" value="MBC9813924.1"/>
    <property type="molecule type" value="Genomic_DNA"/>
</dbReference>
<dbReference type="RefSeq" id="WP_216714830.1">
    <property type="nucleotide sequence ID" value="NZ_JACVEL010000020.1"/>
</dbReference>
<feature type="transmembrane region" description="Helical" evidence="1">
    <location>
        <begin position="336"/>
        <end position="360"/>
    </location>
</feature>
<evidence type="ECO:0000313" key="3">
    <source>
        <dbReference type="Proteomes" id="UP000652681"/>
    </source>
</evidence>
<feature type="transmembrane region" description="Helical" evidence="1">
    <location>
        <begin position="312"/>
        <end position="330"/>
    </location>
</feature>
<feature type="transmembrane region" description="Helical" evidence="1">
    <location>
        <begin position="6"/>
        <end position="27"/>
    </location>
</feature>
<feature type="transmembrane region" description="Helical" evidence="1">
    <location>
        <begin position="124"/>
        <end position="141"/>
    </location>
</feature>
<feature type="transmembrane region" description="Helical" evidence="1">
    <location>
        <begin position="153"/>
        <end position="170"/>
    </location>
</feature>
<keyword evidence="1" id="KW-1133">Transmembrane helix</keyword>
<dbReference type="Proteomes" id="UP000652681">
    <property type="component" value="Unassembled WGS sequence"/>
</dbReference>
<accession>A0A8J6P880</accession>
<protein>
    <recommendedName>
        <fullName evidence="4">Glycosyltransferase RgtA/B/C/D-like domain-containing protein</fullName>
    </recommendedName>
</protein>
<feature type="transmembrane region" description="Helical" evidence="1">
    <location>
        <begin position="254"/>
        <end position="274"/>
    </location>
</feature>
<feature type="transmembrane region" description="Helical" evidence="1">
    <location>
        <begin position="85"/>
        <end position="104"/>
    </location>
</feature>
<dbReference type="AlphaFoldDB" id="A0A8J6P880"/>
<evidence type="ECO:0000313" key="2">
    <source>
        <dbReference type="EMBL" id="MBC9813924.1"/>
    </source>
</evidence>
<comment type="caution">
    <text evidence="2">The sequence shown here is derived from an EMBL/GenBank/DDBJ whole genome shotgun (WGS) entry which is preliminary data.</text>
</comment>
<evidence type="ECO:0000256" key="1">
    <source>
        <dbReference type="SAM" id="Phobius"/>
    </source>
</evidence>
<feature type="transmembrane region" description="Helical" evidence="1">
    <location>
        <begin position="367"/>
        <end position="384"/>
    </location>
</feature>
<feature type="transmembrane region" description="Helical" evidence="1">
    <location>
        <begin position="176"/>
        <end position="193"/>
    </location>
</feature>
<reference evidence="2" key="1">
    <citation type="submission" date="2020-09" db="EMBL/GenBank/DDBJ databases">
        <title>Taishania pollutisoli gen. nov., sp. nov., Isolated from Tetrabromobisphenol A-Contaminated Soil.</title>
        <authorList>
            <person name="Chen Q."/>
        </authorList>
    </citation>
    <scope>NUCLEOTIDE SEQUENCE</scope>
    <source>
        <strain evidence="2">CZZ-1</strain>
    </source>
</reference>
<evidence type="ECO:0008006" key="4">
    <source>
        <dbReference type="Google" id="ProtNLM"/>
    </source>
</evidence>
<feature type="transmembrane region" description="Helical" evidence="1">
    <location>
        <begin position="390"/>
        <end position="409"/>
    </location>
</feature>
<keyword evidence="1" id="KW-0812">Transmembrane</keyword>
<proteinExistence type="predicted"/>
<feature type="transmembrane region" description="Helical" evidence="1">
    <location>
        <begin position="205"/>
        <end position="234"/>
    </location>
</feature>
<organism evidence="2 3">
    <name type="scientific">Taishania pollutisoli</name>
    <dbReference type="NCBI Taxonomy" id="2766479"/>
    <lineage>
        <taxon>Bacteria</taxon>
        <taxon>Pseudomonadati</taxon>
        <taxon>Bacteroidota</taxon>
        <taxon>Flavobacteriia</taxon>
        <taxon>Flavobacteriales</taxon>
        <taxon>Crocinitomicaceae</taxon>
        <taxon>Taishania</taxon>
    </lineage>
</organism>
<keyword evidence="3" id="KW-1185">Reference proteome</keyword>
<gene>
    <name evidence="2" type="ORF">H9Y05_15715</name>
</gene>
<sequence length="594" mass="68743">MNRFKTGYNTFTIGILLILIMGVLFFYNGIPNILTWDVMGYNSYLPLIFEQHSFDVNLDYFRVINERYDYSSTLYQYVDLPNGNVYIKYTMGWAILYTPFYLIAEVWASWGGYVSDGFSYPYQVMAYLGSFFYFILSIVLLRRVLRLFFNERIGATVLLIIGFGTNYFYMNCGSAGVTHNLVFMLVCFLILRTHSFHENVTVKNAILLGVSIGLIALTRTPSVVLGLFAVFYSYKKFGSSVISKIVFFLRSKTGYVLIAILAVVLTFLPQVIYWKLTSGSFLINSYANNPGEGMDWSTPYMSEVLFSFRNGWLIYSPVMIFAVIGFYYWIKNDRSTGIGALLTFLVFFYVVSCWTTWWYPIPFGHRGMIDCYPILAVSLGYFIKDFGKKWVMALIGLMILLNLFQTYQVRKRIFHASRMTREAYCSVFLQTTPMTAQQKLLLAIDEADLESAAVHLSDDFKLLYTDSLVFDNFVLSQKNPYAPGITLYPGKIKDVQHLLVRSEWSYEGSPRQLEGKIFNEHMKYGDQVYGWRGKQYKDINMIHDSVNKRVIFNYVVPHLRTKRDETYTGLWAQSGDSIVVNRLKVGIYEWNPKK</sequence>